<name>A0AAU9T6V8_THLAR</name>
<protein>
    <submittedName>
        <fullName evidence="1">Uncharacterized protein</fullName>
    </submittedName>
</protein>
<dbReference type="AlphaFoldDB" id="A0AAU9T6V8"/>
<dbReference type="Proteomes" id="UP000836841">
    <property type="component" value="Chromosome 7"/>
</dbReference>
<evidence type="ECO:0000313" key="1">
    <source>
        <dbReference type="EMBL" id="CAH2080005.1"/>
    </source>
</evidence>
<proteinExistence type="predicted"/>
<accession>A0AAU9T6V8</accession>
<evidence type="ECO:0000313" key="2">
    <source>
        <dbReference type="Proteomes" id="UP000836841"/>
    </source>
</evidence>
<sequence length="60" mass="6551">MVSRSSGYLIDKAAKIPNAKPAMLPIAASLMDMALVTIPNATASRCISISRTRRMDWMIL</sequence>
<dbReference type="EMBL" id="OU466863">
    <property type="protein sequence ID" value="CAH2080005.1"/>
    <property type="molecule type" value="Genomic_DNA"/>
</dbReference>
<reference evidence="1 2" key="1">
    <citation type="submission" date="2022-03" db="EMBL/GenBank/DDBJ databases">
        <authorList>
            <person name="Nunn A."/>
            <person name="Chopra R."/>
            <person name="Nunn A."/>
            <person name="Contreras Garrido A."/>
        </authorList>
    </citation>
    <scope>NUCLEOTIDE SEQUENCE [LARGE SCALE GENOMIC DNA]</scope>
</reference>
<organism evidence="1 2">
    <name type="scientific">Thlaspi arvense</name>
    <name type="common">Field penny-cress</name>
    <dbReference type="NCBI Taxonomy" id="13288"/>
    <lineage>
        <taxon>Eukaryota</taxon>
        <taxon>Viridiplantae</taxon>
        <taxon>Streptophyta</taxon>
        <taxon>Embryophyta</taxon>
        <taxon>Tracheophyta</taxon>
        <taxon>Spermatophyta</taxon>
        <taxon>Magnoliopsida</taxon>
        <taxon>eudicotyledons</taxon>
        <taxon>Gunneridae</taxon>
        <taxon>Pentapetalae</taxon>
        <taxon>rosids</taxon>
        <taxon>malvids</taxon>
        <taxon>Brassicales</taxon>
        <taxon>Brassicaceae</taxon>
        <taxon>Thlaspideae</taxon>
        <taxon>Thlaspi</taxon>
    </lineage>
</organism>
<keyword evidence="2" id="KW-1185">Reference proteome</keyword>
<gene>
    <name evidence="1" type="ORF">TAV2_LOCUS24439</name>
</gene>